<dbReference type="Proteomes" id="UP001215598">
    <property type="component" value="Unassembled WGS sequence"/>
</dbReference>
<evidence type="ECO:0000256" key="1">
    <source>
        <dbReference type="ARBA" id="ARBA00022664"/>
    </source>
</evidence>
<keyword evidence="2" id="KW-0862">Zinc</keyword>
<gene>
    <name evidence="4" type="ORF">B0H16DRAFT_1523192</name>
</gene>
<dbReference type="SMART" id="SM00343">
    <property type="entry name" value="ZnF_C2HC"/>
    <property type="match status" value="4"/>
</dbReference>
<keyword evidence="2" id="KW-0479">Metal-binding</keyword>
<dbReference type="AlphaFoldDB" id="A0AAD7JJI5"/>
<evidence type="ECO:0000313" key="5">
    <source>
        <dbReference type="Proteomes" id="UP001215598"/>
    </source>
</evidence>
<dbReference type="InterPro" id="IPR001878">
    <property type="entry name" value="Znf_CCHC"/>
</dbReference>
<keyword evidence="5" id="KW-1185">Reference proteome</keyword>
<proteinExistence type="predicted"/>
<dbReference type="GO" id="GO:0003676">
    <property type="term" value="F:nucleic acid binding"/>
    <property type="evidence" value="ECO:0007669"/>
    <property type="project" value="InterPro"/>
</dbReference>
<comment type="caution">
    <text evidence="4">The sequence shown here is derived from an EMBL/GenBank/DDBJ whole genome shotgun (WGS) entry which is preliminary data.</text>
</comment>
<keyword evidence="1" id="KW-0507">mRNA processing</keyword>
<protein>
    <recommendedName>
        <fullName evidence="3">CCHC-type domain-containing protein</fullName>
    </recommendedName>
</protein>
<dbReference type="Gene3D" id="4.10.60.10">
    <property type="entry name" value="Zinc finger, CCHC-type"/>
    <property type="match status" value="2"/>
</dbReference>
<feature type="domain" description="CCHC-type" evidence="3">
    <location>
        <begin position="57"/>
        <end position="72"/>
    </location>
</feature>
<sequence length="156" mass="16932">MLAALRVPARQVSLRVAAATRAGAVSVPRSVNARTLSTEVPPVRKARKIKGPTFFICMNCRREGHHTHECKEPVICRACGVEGHPKGACPNPDPARLEALKNEPKKCFRCGEAHELRTCPQPAKCYHCGSTEHQRTACPTYVPKTPDAKAEAKAAA</sequence>
<dbReference type="SUPFAM" id="SSF57756">
    <property type="entry name" value="Retrovirus zinc finger-like domains"/>
    <property type="match status" value="2"/>
</dbReference>
<keyword evidence="2" id="KW-0863">Zinc-finger</keyword>
<accession>A0AAD7JJI5</accession>
<evidence type="ECO:0000259" key="3">
    <source>
        <dbReference type="PROSITE" id="PS50158"/>
    </source>
</evidence>
<dbReference type="InterPro" id="IPR036875">
    <property type="entry name" value="Znf_CCHC_sf"/>
</dbReference>
<reference evidence="4" key="1">
    <citation type="submission" date="2023-03" db="EMBL/GenBank/DDBJ databases">
        <title>Massive genome expansion in bonnet fungi (Mycena s.s.) driven by repeated elements and novel gene families across ecological guilds.</title>
        <authorList>
            <consortium name="Lawrence Berkeley National Laboratory"/>
            <person name="Harder C.B."/>
            <person name="Miyauchi S."/>
            <person name="Viragh M."/>
            <person name="Kuo A."/>
            <person name="Thoen E."/>
            <person name="Andreopoulos B."/>
            <person name="Lu D."/>
            <person name="Skrede I."/>
            <person name="Drula E."/>
            <person name="Henrissat B."/>
            <person name="Morin E."/>
            <person name="Kohler A."/>
            <person name="Barry K."/>
            <person name="LaButti K."/>
            <person name="Morin E."/>
            <person name="Salamov A."/>
            <person name="Lipzen A."/>
            <person name="Mereny Z."/>
            <person name="Hegedus B."/>
            <person name="Baldrian P."/>
            <person name="Stursova M."/>
            <person name="Weitz H."/>
            <person name="Taylor A."/>
            <person name="Grigoriev I.V."/>
            <person name="Nagy L.G."/>
            <person name="Martin F."/>
            <person name="Kauserud H."/>
        </authorList>
    </citation>
    <scope>NUCLEOTIDE SEQUENCE</scope>
    <source>
        <strain evidence="4">CBHHK182m</strain>
    </source>
</reference>
<evidence type="ECO:0000313" key="4">
    <source>
        <dbReference type="EMBL" id="KAJ7766136.1"/>
    </source>
</evidence>
<dbReference type="GO" id="GO:0006397">
    <property type="term" value="P:mRNA processing"/>
    <property type="evidence" value="ECO:0007669"/>
    <property type="project" value="UniProtKB-KW"/>
</dbReference>
<organism evidence="4 5">
    <name type="scientific">Mycena metata</name>
    <dbReference type="NCBI Taxonomy" id="1033252"/>
    <lineage>
        <taxon>Eukaryota</taxon>
        <taxon>Fungi</taxon>
        <taxon>Dikarya</taxon>
        <taxon>Basidiomycota</taxon>
        <taxon>Agaricomycotina</taxon>
        <taxon>Agaricomycetes</taxon>
        <taxon>Agaricomycetidae</taxon>
        <taxon>Agaricales</taxon>
        <taxon>Marasmiineae</taxon>
        <taxon>Mycenaceae</taxon>
        <taxon>Mycena</taxon>
    </lineage>
</organism>
<name>A0AAD7JJI5_9AGAR</name>
<evidence type="ECO:0000256" key="2">
    <source>
        <dbReference type="PROSITE-ProRule" id="PRU00047"/>
    </source>
</evidence>
<dbReference type="GO" id="GO:0008270">
    <property type="term" value="F:zinc ion binding"/>
    <property type="evidence" value="ECO:0007669"/>
    <property type="project" value="UniProtKB-KW"/>
</dbReference>
<dbReference type="Pfam" id="PF00098">
    <property type="entry name" value="zf-CCHC"/>
    <property type="match status" value="1"/>
</dbReference>
<dbReference type="PROSITE" id="PS50158">
    <property type="entry name" value="ZF_CCHC"/>
    <property type="match status" value="1"/>
</dbReference>
<dbReference type="EMBL" id="JARKIB010000024">
    <property type="protein sequence ID" value="KAJ7766136.1"/>
    <property type="molecule type" value="Genomic_DNA"/>
</dbReference>